<dbReference type="Gene3D" id="3.30.200.20">
    <property type="entry name" value="Phosphorylase Kinase, domain 1"/>
    <property type="match status" value="1"/>
</dbReference>
<dbReference type="InterPro" id="IPR051165">
    <property type="entry name" value="Multifunctional_ANK_Repeat"/>
</dbReference>
<keyword evidence="4 5" id="KW-0040">ANK repeat</keyword>
<dbReference type="SMART" id="SM00220">
    <property type="entry name" value="S_TKc"/>
    <property type="match status" value="1"/>
</dbReference>
<evidence type="ECO:0000256" key="4">
    <source>
        <dbReference type="ARBA" id="ARBA00023043"/>
    </source>
</evidence>
<dbReference type="FunFam" id="1.10.510.10:FF:001152">
    <property type="entry name" value="Uncharacterized protein"/>
    <property type="match status" value="1"/>
</dbReference>
<dbReference type="Gene3D" id="1.10.510.10">
    <property type="entry name" value="Transferase(Phosphotransferase) domain 1"/>
    <property type="match status" value="1"/>
</dbReference>
<protein>
    <recommendedName>
        <fullName evidence="7">Protein kinase domain-containing protein</fullName>
    </recommendedName>
</protein>
<comment type="caution">
    <text evidence="8">The sequence shown here is derived from an EMBL/GenBank/DDBJ whole genome shotgun (WGS) entry which is preliminary data.</text>
</comment>
<sequence length="815" mass="93211">MSTLKDLSSNEILGKGAFGTVYEGVWSEKLVAIKRIALSDIASNEREEEALQKLDHPNVIKLLHVESDSAFRYYYLELCNTSLDKLSLRDGNPKKYLGPMPPTFDVLNQLALGLEYIHKSGLIHRDIKPENVLILVNSKSGKVLMKWADFGLSKPVNERGTCSMSGVRGTFDWLAPELLKILDDGDAKNGEKEAEQRGTIQTDVFAEGLVFGYYLTDGLHPFGSPVQIAANILTNKPVNLLKIHPQHARDLIEKMLAEQPEKRITSSDVVHQLEQIQPQFRIYQTKLLFDLFKAQNYPSTEEVKILIAKGVYLNCVDENGLTPLLHLTRMAQKEGENLYELLHLLIKNEVDVNYKDIMGRNALHLLCWNYNNKNLIEIIQLLIQNGIDIHCKNDSGENALLSLCGNYDNENLIDIIRLLIENGIDVNCKDNAGENALGQLCRFHKNENLIDIIRLLIENGINVNCKNKDGYYTLHLLCWSYKNENLIDIIRLLIEKWNRRQLQGQNRKELSSFILNALHSLCQNDQNENLIDIIRLLIENGIDVNCKDNDGENALGPLCRFHKNENLIDIIRLLIENGIDVNCKDNDGENALGQLCRFHKNENLIDIIRLLIENGINVNCKNKDGYYTLHLLCWSYKNENLIDIIRLLIENGIDVNCKDRNGNNALHLLCEYYKNENLIDIIRLLIEKRISVHYWNMYGSDALCLCDNDGENALGPLCRFHKNENLIDIIRLLIENGIDVNCKDNAGENALGQLCRFHKNENLIDIIRLLIENGFELESKSFDNFAYYYKKGNRDEILHLLGQQLKKMANTRLSE</sequence>
<evidence type="ECO:0000313" key="8">
    <source>
        <dbReference type="EMBL" id="CAH0102090.1"/>
    </source>
</evidence>
<name>A0A8J2RJT8_9CRUS</name>
<dbReference type="InterPro" id="IPR000719">
    <property type="entry name" value="Prot_kinase_dom"/>
</dbReference>
<organism evidence="8 9">
    <name type="scientific">Daphnia galeata</name>
    <dbReference type="NCBI Taxonomy" id="27404"/>
    <lineage>
        <taxon>Eukaryota</taxon>
        <taxon>Metazoa</taxon>
        <taxon>Ecdysozoa</taxon>
        <taxon>Arthropoda</taxon>
        <taxon>Crustacea</taxon>
        <taxon>Branchiopoda</taxon>
        <taxon>Diplostraca</taxon>
        <taxon>Cladocera</taxon>
        <taxon>Anomopoda</taxon>
        <taxon>Daphniidae</taxon>
        <taxon>Daphnia</taxon>
    </lineage>
</organism>
<dbReference type="SUPFAM" id="SSF56112">
    <property type="entry name" value="Protein kinase-like (PK-like)"/>
    <property type="match status" value="1"/>
</dbReference>
<gene>
    <name evidence="8" type="ORF">DGAL_LOCUS4468</name>
</gene>
<dbReference type="PROSITE" id="PS50011">
    <property type="entry name" value="PROTEIN_KINASE_DOM"/>
    <property type="match status" value="1"/>
</dbReference>
<feature type="binding site" evidence="6">
    <location>
        <position position="34"/>
    </location>
    <ligand>
        <name>ATP</name>
        <dbReference type="ChEBI" id="CHEBI:30616"/>
    </ligand>
</feature>
<feature type="repeat" description="ANK" evidence="5">
    <location>
        <begin position="624"/>
        <end position="660"/>
    </location>
</feature>
<dbReference type="GO" id="GO:0004672">
    <property type="term" value="F:protein kinase activity"/>
    <property type="evidence" value="ECO:0007669"/>
    <property type="project" value="InterPro"/>
</dbReference>
<dbReference type="PROSITE" id="PS00108">
    <property type="entry name" value="PROTEIN_KINASE_ST"/>
    <property type="match status" value="1"/>
</dbReference>
<evidence type="ECO:0000256" key="2">
    <source>
        <dbReference type="ARBA" id="ARBA00022741"/>
    </source>
</evidence>
<feature type="repeat" description="ANK" evidence="5">
    <location>
        <begin position="358"/>
        <end position="394"/>
    </location>
</feature>
<dbReference type="InterPro" id="IPR036770">
    <property type="entry name" value="Ankyrin_rpt-contain_sf"/>
</dbReference>
<keyword evidence="3 6" id="KW-0067">ATP-binding</keyword>
<dbReference type="Pfam" id="PF00069">
    <property type="entry name" value="Pkinase"/>
    <property type="match status" value="1"/>
</dbReference>
<dbReference type="Gene3D" id="1.25.40.20">
    <property type="entry name" value="Ankyrin repeat-containing domain"/>
    <property type="match status" value="5"/>
</dbReference>
<dbReference type="InterPro" id="IPR002110">
    <property type="entry name" value="Ankyrin_rpt"/>
</dbReference>
<proteinExistence type="predicted"/>
<dbReference type="PANTHER" id="PTHR24123">
    <property type="entry name" value="ANKYRIN REPEAT-CONTAINING"/>
    <property type="match status" value="1"/>
</dbReference>
<evidence type="ECO:0000256" key="5">
    <source>
        <dbReference type="PROSITE-ProRule" id="PRU00023"/>
    </source>
</evidence>
<accession>A0A8J2RJT8</accession>
<feature type="repeat" description="ANK" evidence="5">
    <location>
        <begin position="516"/>
        <end position="549"/>
    </location>
</feature>
<dbReference type="GO" id="GO:0005524">
    <property type="term" value="F:ATP binding"/>
    <property type="evidence" value="ECO:0007669"/>
    <property type="project" value="UniProtKB-UniRule"/>
</dbReference>
<evidence type="ECO:0000256" key="1">
    <source>
        <dbReference type="ARBA" id="ARBA00022737"/>
    </source>
</evidence>
<dbReference type="EMBL" id="CAKKLH010000073">
    <property type="protein sequence ID" value="CAH0102090.1"/>
    <property type="molecule type" value="Genomic_DNA"/>
</dbReference>
<dbReference type="SMART" id="SM00248">
    <property type="entry name" value="ANK"/>
    <property type="match status" value="12"/>
</dbReference>
<dbReference type="PROSITE" id="PS50088">
    <property type="entry name" value="ANK_REPEAT"/>
    <property type="match status" value="3"/>
</dbReference>
<feature type="domain" description="Protein kinase" evidence="7">
    <location>
        <begin position="7"/>
        <end position="280"/>
    </location>
</feature>
<dbReference type="InterPro" id="IPR011009">
    <property type="entry name" value="Kinase-like_dom_sf"/>
</dbReference>
<dbReference type="Pfam" id="PF12796">
    <property type="entry name" value="Ank_2"/>
    <property type="match status" value="2"/>
</dbReference>
<dbReference type="InterPro" id="IPR008271">
    <property type="entry name" value="Ser/Thr_kinase_AS"/>
</dbReference>
<dbReference type="OrthoDB" id="8197096at2759"/>
<dbReference type="SUPFAM" id="SSF48403">
    <property type="entry name" value="Ankyrin repeat"/>
    <property type="match status" value="1"/>
</dbReference>
<keyword evidence="2 6" id="KW-0547">Nucleotide-binding</keyword>
<evidence type="ECO:0000259" key="7">
    <source>
        <dbReference type="PROSITE" id="PS50011"/>
    </source>
</evidence>
<dbReference type="PANTHER" id="PTHR24123:SF128">
    <property type="entry name" value="ANK_REP_REGION DOMAIN-CONTAINING PROTEIN"/>
    <property type="match status" value="1"/>
</dbReference>
<dbReference type="AlphaFoldDB" id="A0A8J2RJT8"/>
<dbReference type="PROSITE" id="PS00107">
    <property type="entry name" value="PROTEIN_KINASE_ATP"/>
    <property type="match status" value="1"/>
</dbReference>
<dbReference type="Proteomes" id="UP000789390">
    <property type="component" value="Unassembled WGS sequence"/>
</dbReference>
<evidence type="ECO:0000313" key="9">
    <source>
        <dbReference type="Proteomes" id="UP000789390"/>
    </source>
</evidence>
<keyword evidence="9" id="KW-1185">Reference proteome</keyword>
<dbReference type="FunFam" id="3.30.200.20:FF:000630">
    <property type="entry name" value="Uncharacterized protein"/>
    <property type="match status" value="1"/>
</dbReference>
<keyword evidence="1" id="KW-0677">Repeat</keyword>
<evidence type="ECO:0000256" key="6">
    <source>
        <dbReference type="PROSITE-ProRule" id="PRU10141"/>
    </source>
</evidence>
<reference evidence="8" key="1">
    <citation type="submission" date="2021-11" db="EMBL/GenBank/DDBJ databases">
        <authorList>
            <person name="Schell T."/>
        </authorList>
    </citation>
    <scope>NUCLEOTIDE SEQUENCE</scope>
    <source>
        <strain evidence="8">M5</strain>
    </source>
</reference>
<dbReference type="InterPro" id="IPR017441">
    <property type="entry name" value="Protein_kinase_ATP_BS"/>
</dbReference>
<evidence type="ECO:0000256" key="3">
    <source>
        <dbReference type="ARBA" id="ARBA00022840"/>
    </source>
</evidence>
<dbReference type="Pfam" id="PF00023">
    <property type="entry name" value="Ank"/>
    <property type="match status" value="1"/>
</dbReference>